<reference evidence="1 2" key="1">
    <citation type="journal article" date="2021" name="Int. J. Syst. Evol. Microbiol.">
        <title>Faecalibacter bovis sp. nov., isolated from cow faeces.</title>
        <authorList>
            <person name="Li F."/>
            <person name="Zhao W."/>
            <person name="Hong Q."/>
            <person name="Shao Q."/>
            <person name="Song J."/>
            <person name="Yang S."/>
        </authorList>
    </citation>
    <scope>NUCLEOTIDE SEQUENCE [LARGE SCALE GENOMIC DNA]</scope>
    <source>
        <strain evidence="1 2">ZY171143</strain>
    </source>
</reference>
<evidence type="ECO:0000313" key="1">
    <source>
        <dbReference type="EMBL" id="QTV05047.1"/>
    </source>
</evidence>
<reference evidence="2" key="2">
    <citation type="submission" date="2021-04" db="EMBL/GenBank/DDBJ databases">
        <title>Taxonomy of Flavobacteriaceae bacterium ZY171143.</title>
        <authorList>
            <person name="Li F."/>
        </authorList>
    </citation>
    <scope>NUCLEOTIDE SEQUENCE [LARGE SCALE GENOMIC DNA]</scope>
    <source>
        <strain evidence="2">ZY171143</strain>
    </source>
</reference>
<protein>
    <submittedName>
        <fullName evidence="1">Uncharacterized protein</fullName>
    </submittedName>
</protein>
<sequence length="109" mass="12694">MDIGKLLALELSNTDKRKIVFKINQLLDDIIVKNKIQHKEFGETIAIENIGLLLEPELKFNVEKFLSDYSQNNTLILKWEGEIDTNQLYFLTKNDNHKIDLNNISHIVI</sequence>
<accession>A0ABX7XAX9</accession>
<dbReference type="RefSeq" id="WP_230475678.1">
    <property type="nucleotide sequence ID" value="NZ_CP072842.1"/>
</dbReference>
<dbReference type="Proteomes" id="UP000672011">
    <property type="component" value="Chromosome"/>
</dbReference>
<proteinExistence type="predicted"/>
<evidence type="ECO:0000313" key="2">
    <source>
        <dbReference type="Proteomes" id="UP000672011"/>
    </source>
</evidence>
<name>A0ABX7XAX9_9FLAO</name>
<keyword evidence="2" id="KW-1185">Reference proteome</keyword>
<gene>
    <name evidence="1" type="ORF">J9309_09625</name>
</gene>
<dbReference type="EMBL" id="CP072842">
    <property type="protein sequence ID" value="QTV05047.1"/>
    <property type="molecule type" value="Genomic_DNA"/>
</dbReference>
<organism evidence="1 2">
    <name type="scientific">Faecalibacter bovis</name>
    <dbReference type="NCBI Taxonomy" id="2898187"/>
    <lineage>
        <taxon>Bacteria</taxon>
        <taxon>Pseudomonadati</taxon>
        <taxon>Bacteroidota</taxon>
        <taxon>Flavobacteriia</taxon>
        <taxon>Flavobacteriales</taxon>
        <taxon>Weeksellaceae</taxon>
        <taxon>Faecalibacter</taxon>
    </lineage>
</organism>